<evidence type="ECO:0000313" key="1">
    <source>
        <dbReference type="EMBL" id="AKB78926.1"/>
    </source>
</evidence>
<sequence length="67" mass="7857">MESTAEIEKRLIELDREIHSILNMVRKKEGRSSKEIVESACGAWGYDVESEEFVDQLRKSSRLDWIE</sequence>
<name>A0A0E3SDL7_9EURY</name>
<dbReference type="HOGENOM" id="CLU_2802247_0_0_2"/>
<reference evidence="1 2" key="1">
    <citation type="submission" date="2014-07" db="EMBL/GenBank/DDBJ databases">
        <title>Methanogenic archaea and the global carbon cycle.</title>
        <authorList>
            <person name="Henriksen J.R."/>
            <person name="Luke J."/>
            <person name="Reinhart S."/>
            <person name="Benedict M.N."/>
            <person name="Youngblut N.D."/>
            <person name="Metcalf M.E."/>
            <person name="Whitaker R.J."/>
            <person name="Metcalf W.W."/>
        </authorList>
    </citation>
    <scope>NUCLEOTIDE SEQUENCE [LARGE SCALE GENOMIC DNA]</scope>
    <source>
        <strain evidence="1 2">HB-1</strain>
    </source>
</reference>
<keyword evidence="2" id="KW-1185">Reference proteome</keyword>
<accession>A0A0E3SDL7</accession>
<dbReference type="EMBL" id="CP009516">
    <property type="protein sequence ID" value="AKB78926.1"/>
    <property type="molecule type" value="Genomic_DNA"/>
</dbReference>
<gene>
    <name evidence="1" type="ORF">MSHOH_2443</name>
</gene>
<dbReference type="KEGG" id="mhor:MSHOH_2443"/>
<dbReference type="OrthoDB" id="130759at2157"/>
<dbReference type="RefSeq" id="WP_048140239.1">
    <property type="nucleotide sequence ID" value="NZ_BBCW01000070.1"/>
</dbReference>
<evidence type="ECO:0000313" key="2">
    <source>
        <dbReference type="Proteomes" id="UP000033101"/>
    </source>
</evidence>
<organism evidence="1 2">
    <name type="scientific">Methanosarcina horonobensis HB-1 = JCM 15518</name>
    <dbReference type="NCBI Taxonomy" id="1434110"/>
    <lineage>
        <taxon>Archaea</taxon>
        <taxon>Methanobacteriati</taxon>
        <taxon>Methanobacteriota</taxon>
        <taxon>Stenosarchaea group</taxon>
        <taxon>Methanomicrobia</taxon>
        <taxon>Methanosarcinales</taxon>
        <taxon>Methanosarcinaceae</taxon>
        <taxon>Methanosarcina</taxon>
    </lineage>
</organism>
<protein>
    <submittedName>
        <fullName evidence="1">Uncharacterized protein</fullName>
    </submittedName>
</protein>
<dbReference type="AlphaFoldDB" id="A0A0E3SDL7"/>
<dbReference type="GeneID" id="24831722"/>
<dbReference type="PATRIC" id="fig|1434110.4.peg.3137"/>
<dbReference type="Proteomes" id="UP000033101">
    <property type="component" value="Chromosome"/>
</dbReference>
<proteinExistence type="predicted"/>